<dbReference type="GO" id="GO:0016887">
    <property type="term" value="F:ATP hydrolysis activity"/>
    <property type="evidence" value="ECO:0007669"/>
    <property type="project" value="InterPro"/>
</dbReference>
<name>A0A1F7RRP3_9BACT</name>
<evidence type="ECO:0000256" key="5">
    <source>
        <dbReference type="ARBA" id="ARBA00022840"/>
    </source>
</evidence>
<comment type="caution">
    <text evidence="8">The sequence shown here is derived from an EMBL/GenBank/DDBJ whole genome shotgun (WGS) entry which is preliminary data.</text>
</comment>
<dbReference type="Gene3D" id="1.10.40.70">
    <property type="match status" value="1"/>
</dbReference>
<evidence type="ECO:0000259" key="7">
    <source>
        <dbReference type="Pfam" id="PF05157"/>
    </source>
</evidence>
<dbReference type="InterPro" id="IPR013374">
    <property type="entry name" value="ATPase_typ4_pilus-assembl_PilB"/>
</dbReference>
<dbReference type="GO" id="GO:0005886">
    <property type="term" value="C:plasma membrane"/>
    <property type="evidence" value="ECO:0007669"/>
    <property type="project" value="TreeGrafter"/>
</dbReference>
<keyword evidence="5" id="KW-0067">ATP-binding</keyword>
<dbReference type="PANTHER" id="PTHR30258:SF1">
    <property type="entry name" value="PROTEIN TRANSPORT PROTEIN HOFB HOMOLOG"/>
    <property type="match status" value="1"/>
</dbReference>
<dbReference type="Pfam" id="PF05157">
    <property type="entry name" value="MshEN"/>
    <property type="match status" value="1"/>
</dbReference>
<keyword evidence="4" id="KW-0547">Nucleotide-binding</keyword>
<gene>
    <name evidence="8" type="ORF">A2W05_09900</name>
</gene>
<dbReference type="Pfam" id="PF00437">
    <property type="entry name" value="T2SSE"/>
    <property type="match status" value="1"/>
</dbReference>
<reference evidence="8 9" key="1">
    <citation type="journal article" date="2016" name="Nat. Commun.">
        <title>Thousands of microbial genomes shed light on interconnected biogeochemical processes in an aquifer system.</title>
        <authorList>
            <person name="Anantharaman K."/>
            <person name="Brown C.T."/>
            <person name="Hug L.A."/>
            <person name="Sharon I."/>
            <person name="Castelle C.J."/>
            <person name="Probst A.J."/>
            <person name="Thomas B.C."/>
            <person name="Singh A."/>
            <person name="Wilkins M.J."/>
            <person name="Karaoz U."/>
            <person name="Brodie E.L."/>
            <person name="Williams K.H."/>
            <person name="Hubbard S.S."/>
            <person name="Banfield J.F."/>
        </authorList>
    </citation>
    <scope>NUCLEOTIDE SEQUENCE [LARGE SCALE GENOMIC DNA]</scope>
</reference>
<dbReference type="AlphaFoldDB" id="A0A1F7RRP3"/>
<dbReference type="CDD" id="cd01129">
    <property type="entry name" value="PulE-GspE-like"/>
    <property type="match status" value="1"/>
</dbReference>
<comment type="similarity">
    <text evidence="2">Belongs to the GSP E family.</text>
</comment>
<evidence type="ECO:0000256" key="4">
    <source>
        <dbReference type="ARBA" id="ARBA00022741"/>
    </source>
</evidence>
<dbReference type="FunFam" id="3.40.50.300:FF:000398">
    <property type="entry name" value="Type IV pilus assembly ATPase PilB"/>
    <property type="match status" value="1"/>
</dbReference>
<proteinExistence type="inferred from homology"/>
<dbReference type="FunFam" id="3.30.300.160:FF:000002">
    <property type="entry name" value="Type II secretion system protein E"/>
    <property type="match status" value="1"/>
</dbReference>
<dbReference type="InterPro" id="IPR027417">
    <property type="entry name" value="P-loop_NTPase"/>
</dbReference>
<dbReference type="GO" id="GO:0005524">
    <property type="term" value="F:ATP binding"/>
    <property type="evidence" value="ECO:0007669"/>
    <property type="project" value="UniProtKB-KW"/>
</dbReference>
<dbReference type="Gene3D" id="3.30.300.160">
    <property type="entry name" value="Type II secretion system, protein E, N-terminal domain"/>
    <property type="match status" value="1"/>
</dbReference>
<dbReference type="EMBL" id="MGDE01000192">
    <property type="protein sequence ID" value="OGL44213.1"/>
    <property type="molecule type" value="Genomic_DNA"/>
</dbReference>
<organism evidence="8 9">
    <name type="scientific">Candidatus Schekmanbacteria bacterium RBG_16_38_10</name>
    <dbReference type="NCBI Taxonomy" id="1817879"/>
    <lineage>
        <taxon>Bacteria</taxon>
        <taxon>Candidatus Schekmaniibacteriota</taxon>
    </lineage>
</organism>
<dbReference type="InterPro" id="IPR007831">
    <property type="entry name" value="T2SS_GspE_N"/>
</dbReference>
<feature type="domain" description="Type II secretion system protein GspE N-terminal" evidence="7">
    <location>
        <begin position="56"/>
        <end position="141"/>
    </location>
</feature>
<sequence length="601" mass="66674">MGRIGELLVEAGLITNEQLEEALKSQKQFGGRLGSILVKMGIISEDSVTSFLSQQYGVPSINLDDFEIDPGICKLVPLKTAMKYEIIPISRIGSTLTVAMADPSNVFAIDDIKFMTGYNVEPVVAPETAIKEAIKRYYQGGAGNDKSKDEHLFEQLDAKDYELEEDSEIGEIEEIDEEPVVDVDDFGQLVSGAVDTVEVVEDQEDEDALKDVGAPIVRLVNGILIKAIKMKVSDIHIEPYEKIFRVRYRMDGVLHKAMGLPLKIKNAIISRIKIMAKLDIAERRLPQDGRIKLKLGKNKEMDFRVSVIPTLYGEKVVLRLLDQSTLQLDMTKLGFDDEPLKEFQYAIHLPFGMVLVTGPTGSGKTTTLYSAISELNKVSENIITAEDPVEFNFSGVNQVQMHEDIGLNFATALRSFLRQDPNIILVGEIRDYETAEIAIKASLTGHLVLSTLHTNSAPETINRLLNMGVEPFLVASSVNMIIAQRLARKICAGCKEPVEIKKEALIGLQFKEEDLQKGFTVYKGKGCQVCGGTGYKGRVALYEVMPLKREIRELILQGSQTPEIKAQAIRLGMQSLRRSGLNKIMEGITTPEEIVRVTMPD</sequence>
<protein>
    <submittedName>
        <fullName evidence="8">Type IV-A pilus assembly ATPase PilB</fullName>
    </submittedName>
</protein>
<evidence type="ECO:0000313" key="9">
    <source>
        <dbReference type="Proteomes" id="UP000178797"/>
    </source>
</evidence>
<dbReference type="Proteomes" id="UP000178797">
    <property type="component" value="Unassembled WGS sequence"/>
</dbReference>
<feature type="domain" description="Bacterial type II secretion system protein E" evidence="6">
    <location>
        <begin position="214"/>
        <end position="596"/>
    </location>
</feature>
<evidence type="ECO:0000256" key="1">
    <source>
        <dbReference type="ARBA" id="ARBA00004496"/>
    </source>
</evidence>
<dbReference type="Gene3D" id="3.30.450.90">
    <property type="match status" value="1"/>
</dbReference>
<dbReference type="GO" id="GO:0005737">
    <property type="term" value="C:cytoplasm"/>
    <property type="evidence" value="ECO:0007669"/>
    <property type="project" value="UniProtKB-SubCell"/>
</dbReference>
<dbReference type="GO" id="GO:0009297">
    <property type="term" value="P:pilus assembly"/>
    <property type="evidence" value="ECO:0007669"/>
    <property type="project" value="InterPro"/>
</dbReference>
<evidence type="ECO:0000259" key="6">
    <source>
        <dbReference type="Pfam" id="PF00437"/>
    </source>
</evidence>
<evidence type="ECO:0000256" key="3">
    <source>
        <dbReference type="ARBA" id="ARBA00022490"/>
    </source>
</evidence>
<dbReference type="SUPFAM" id="SSF52540">
    <property type="entry name" value="P-loop containing nucleoside triphosphate hydrolases"/>
    <property type="match status" value="1"/>
</dbReference>
<dbReference type="SUPFAM" id="SSF160246">
    <property type="entry name" value="EspE N-terminal domain-like"/>
    <property type="match status" value="1"/>
</dbReference>
<dbReference type="NCBIfam" id="TIGR02538">
    <property type="entry name" value="type_IV_pilB"/>
    <property type="match status" value="1"/>
</dbReference>
<dbReference type="PANTHER" id="PTHR30258">
    <property type="entry name" value="TYPE II SECRETION SYSTEM PROTEIN GSPE-RELATED"/>
    <property type="match status" value="1"/>
</dbReference>
<keyword evidence="3" id="KW-0963">Cytoplasm</keyword>
<dbReference type="InterPro" id="IPR037257">
    <property type="entry name" value="T2SS_E_N_sf"/>
</dbReference>
<dbReference type="FunFam" id="3.30.450.90:FF:000001">
    <property type="entry name" value="Type II secretion system ATPase GspE"/>
    <property type="match status" value="1"/>
</dbReference>
<comment type="subcellular location">
    <subcellularLocation>
        <location evidence="1">Cytoplasm</location>
    </subcellularLocation>
</comment>
<evidence type="ECO:0000256" key="2">
    <source>
        <dbReference type="ARBA" id="ARBA00006611"/>
    </source>
</evidence>
<accession>A0A1F7RRP3</accession>
<dbReference type="InterPro" id="IPR001482">
    <property type="entry name" value="T2SS/T4SS_dom"/>
</dbReference>
<dbReference type="Gene3D" id="3.40.50.300">
    <property type="entry name" value="P-loop containing nucleotide triphosphate hydrolases"/>
    <property type="match status" value="1"/>
</dbReference>
<evidence type="ECO:0000313" key="8">
    <source>
        <dbReference type="EMBL" id="OGL44213.1"/>
    </source>
</evidence>